<comment type="caution">
    <text evidence="1">The sequence shown here is derived from an EMBL/GenBank/DDBJ whole genome shotgun (WGS) entry which is preliminary data.</text>
</comment>
<evidence type="ECO:0000313" key="1">
    <source>
        <dbReference type="EMBL" id="KKM00566.1"/>
    </source>
</evidence>
<proteinExistence type="predicted"/>
<accession>A0A0F9J3P2</accession>
<name>A0A0F9J3P2_9ZZZZ</name>
<dbReference type="EMBL" id="LAZR01017405">
    <property type="protein sequence ID" value="KKM00566.1"/>
    <property type="molecule type" value="Genomic_DNA"/>
</dbReference>
<feature type="non-terminal residue" evidence="1">
    <location>
        <position position="191"/>
    </location>
</feature>
<gene>
    <name evidence="1" type="ORF">LCGC14_1803170</name>
</gene>
<dbReference type="AlphaFoldDB" id="A0A0F9J3P2"/>
<reference evidence="1" key="1">
    <citation type="journal article" date="2015" name="Nature">
        <title>Complex archaea that bridge the gap between prokaryotes and eukaryotes.</title>
        <authorList>
            <person name="Spang A."/>
            <person name="Saw J.H."/>
            <person name="Jorgensen S.L."/>
            <person name="Zaremba-Niedzwiedzka K."/>
            <person name="Martijn J."/>
            <person name="Lind A.E."/>
            <person name="van Eijk R."/>
            <person name="Schleper C."/>
            <person name="Guy L."/>
            <person name="Ettema T.J."/>
        </authorList>
    </citation>
    <scope>NUCLEOTIDE SEQUENCE</scope>
</reference>
<sequence>MHNIFRLLFICWLSSFEFASKFVNSQKEPTNFGNINPTQKDINEIKMFRENQPRSCDFYSKSYVELGPEFSVLYVYHCFFLKLFLIPFEVSREIWNLSLKFIMDLDHNKTENYITMDSGYQFHKESDIYCELAAEEKWKSVPLDKCIRTILLLCEYYPFKLDTLLENIQNRCKNLECTTSYGLVTTNPNIE</sequence>
<protein>
    <submittedName>
        <fullName evidence="1">Uncharacterized protein</fullName>
    </submittedName>
</protein>
<organism evidence="1">
    <name type="scientific">marine sediment metagenome</name>
    <dbReference type="NCBI Taxonomy" id="412755"/>
    <lineage>
        <taxon>unclassified sequences</taxon>
        <taxon>metagenomes</taxon>
        <taxon>ecological metagenomes</taxon>
    </lineage>
</organism>